<evidence type="ECO:0000313" key="3">
    <source>
        <dbReference type="Proteomes" id="UP000032735"/>
    </source>
</evidence>
<dbReference type="RefSeq" id="WP_045957498.1">
    <property type="nucleotide sequence ID" value="NZ_FO704551.1"/>
</dbReference>
<dbReference type="OrthoDB" id="9960770at2"/>
<name>A0A068R1I2_9GAMM</name>
<evidence type="ECO:0000313" key="2">
    <source>
        <dbReference type="EMBL" id="CDG19970.1"/>
    </source>
</evidence>
<dbReference type="HOGENOM" id="CLU_2182939_0_0_6"/>
<reference evidence="2 3" key="1">
    <citation type="submission" date="2013-07" db="EMBL/GenBank/DDBJ databases">
        <authorList>
            <person name="Genoscope - CEA"/>
        </authorList>
    </citation>
    <scope>NUCLEOTIDE SEQUENCE [LARGE SCALE GENOMIC DNA]</scope>
    <source>
        <strain evidence="2 3">G6</strain>
    </source>
</reference>
<sequence>MKSTTLDELNSRWNEQKKATHNRAYNAAGRPDKERWYEIVIAHGRRVKRSRIIKNNAAKVAGRLTELGGLSWIVRNNRKLIGLPPMKFVFGNSGTAKNWDENGNYRELPSMVEIPDDQVAGEL</sequence>
<proteinExistence type="predicted"/>
<accession>A0A068R1I2</accession>
<dbReference type="EMBL" id="FO704551">
    <property type="protein sequence ID" value="CDG19970.1"/>
    <property type="molecule type" value="Genomic_DNA"/>
</dbReference>
<dbReference type="AlphaFoldDB" id="A0A068R1I2"/>
<feature type="region of interest" description="Disordered" evidence="1">
    <location>
        <begin position="1"/>
        <end position="24"/>
    </location>
</feature>
<dbReference type="Proteomes" id="UP000032735">
    <property type="component" value="Chromosome"/>
</dbReference>
<gene>
    <name evidence="2" type="ORF">XPG1_0315</name>
</gene>
<organism evidence="2 3">
    <name type="scientific">Xenorhabdus poinarii G6</name>
    <dbReference type="NCBI Taxonomy" id="1354304"/>
    <lineage>
        <taxon>Bacteria</taxon>
        <taxon>Pseudomonadati</taxon>
        <taxon>Pseudomonadota</taxon>
        <taxon>Gammaproteobacteria</taxon>
        <taxon>Enterobacterales</taxon>
        <taxon>Morganellaceae</taxon>
        <taxon>Xenorhabdus</taxon>
    </lineage>
</organism>
<dbReference type="KEGG" id="xpo:XPG1_0315"/>
<evidence type="ECO:0000256" key="1">
    <source>
        <dbReference type="SAM" id="MobiDB-lite"/>
    </source>
</evidence>
<protein>
    <submittedName>
        <fullName evidence="2">Uncharacterized protein</fullName>
    </submittedName>
</protein>
<dbReference type="STRING" id="1354304.XPG1_0315"/>
<keyword evidence="3" id="KW-1185">Reference proteome</keyword>
<feature type="compositionally biased region" description="Polar residues" evidence="1">
    <location>
        <begin position="1"/>
        <end position="13"/>
    </location>
</feature>